<feature type="compositionally biased region" description="Polar residues" evidence="5">
    <location>
        <begin position="310"/>
        <end position="322"/>
    </location>
</feature>
<reference evidence="6 7" key="1">
    <citation type="journal article" date="2021" name="Cell">
        <title>Tracing the genetic footprints of vertebrate landing in non-teleost ray-finned fishes.</title>
        <authorList>
            <person name="Bi X."/>
            <person name="Wang K."/>
            <person name="Yang L."/>
            <person name="Pan H."/>
            <person name="Jiang H."/>
            <person name="Wei Q."/>
            <person name="Fang M."/>
            <person name="Yu H."/>
            <person name="Zhu C."/>
            <person name="Cai Y."/>
            <person name="He Y."/>
            <person name="Gan X."/>
            <person name="Zeng H."/>
            <person name="Yu D."/>
            <person name="Zhu Y."/>
            <person name="Jiang H."/>
            <person name="Qiu Q."/>
            <person name="Yang H."/>
            <person name="Zhang Y.E."/>
            <person name="Wang W."/>
            <person name="Zhu M."/>
            <person name="He S."/>
            <person name="Zhang G."/>
        </authorList>
    </citation>
    <scope>NUCLEOTIDE SEQUENCE [LARGE SCALE GENOMIC DNA]</scope>
    <source>
        <strain evidence="6">Bchr_013</strain>
    </source>
</reference>
<accession>A0A8X7XGX3</accession>
<evidence type="ECO:0000256" key="5">
    <source>
        <dbReference type="SAM" id="MobiDB-lite"/>
    </source>
</evidence>
<evidence type="ECO:0000313" key="6">
    <source>
        <dbReference type="EMBL" id="KAG2467139.1"/>
    </source>
</evidence>
<proteinExistence type="predicted"/>
<evidence type="ECO:0000256" key="2">
    <source>
        <dbReference type="ARBA" id="ARBA00022553"/>
    </source>
</evidence>
<dbReference type="PANTHER" id="PTHR14514">
    <property type="entry name" value="PKA ANCHORING PROTEIN"/>
    <property type="match status" value="1"/>
</dbReference>
<keyword evidence="2" id="KW-0597">Phosphoprotein</keyword>
<comment type="subcellular location">
    <subcellularLocation>
        <location evidence="1">Endomembrane system</location>
    </subcellularLocation>
</comment>
<dbReference type="EMBL" id="JAATIS010000859">
    <property type="protein sequence ID" value="KAG2467139.1"/>
    <property type="molecule type" value="Genomic_DNA"/>
</dbReference>
<name>A0A8X7XGX3_POLSE</name>
<feature type="region of interest" description="Disordered" evidence="5">
    <location>
        <begin position="310"/>
        <end position="342"/>
    </location>
</feature>
<feature type="non-terminal residue" evidence="6">
    <location>
        <position position="748"/>
    </location>
</feature>
<keyword evidence="7" id="KW-1185">Reference proteome</keyword>
<evidence type="ECO:0000256" key="1">
    <source>
        <dbReference type="ARBA" id="ARBA00004308"/>
    </source>
</evidence>
<keyword evidence="4" id="KW-0472">Membrane</keyword>
<dbReference type="PANTHER" id="PTHR14514:SF2">
    <property type="entry name" value="A-KINASE ANCHOR PROTEIN 6"/>
    <property type="match status" value="1"/>
</dbReference>
<organism evidence="6 7">
    <name type="scientific">Polypterus senegalus</name>
    <name type="common">Senegal bichir</name>
    <dbReference type="NCBI Taxonomy" id="55291"/>
    <lineage>
        <taxon>Eukaryota</taxon>
        <taxon>Metazoa</taxon>
        <taxon>Chordata</taxon>
        <taxon>Craniata</taxon>
        <taxon>Vertebrata</taxon>
        <taxon>Euteleostomi</taxon>
        <taxon>Actinopterygii</taxon>
        <taxon>Polypteriformes</taxon>
        <taxon>Polypteridae</taxon>
        <taxon>Polypterus</taxon>
    </lineage>
</organism>
<protein>
    <submittedName>
        <fullName evidence="6">CEP68 protein</fullName>
    </submittedName>
</protein>
<keyword evidence="3" id="KW-0677">Repeat</keyword>
<evidence type="ECO:0000256" key="3">
    <source>
        <dbReference type="ARBA" id="ARBA00022737"/>
    </source>
</evidence>
<dbReference type="Proteomes" id="UP000886611">
    <property type="component" value="Unassembled WGS sequence"/>
</dbReference>
<sequence length="748" mass="85386">MDKDGPGRVIGVKHFHNEFKNCSVTTGDHLSEESIHVTGFEKSEQQANQKMATSSLPSCIQSIQNTRYKARKPFCERVISCKEATPHVKRELFPSFRDKELIDESEYQLSSKHHHLSSKDNTKDNVTVFHEHNSPLSTNEITFLAEDLQSLHVPSNKRVSYRSLSSSHIAYNQLKPRFVPQPSLTETSSFQARIPTCQTRVGRSLPAKFYESLDFQRQIEMSPYQAEYWACAIPKTLPPTYNRQSPTWDPNEEYQALLDYTYPLKSNYTNSKIKPTRENFECEALQQDSGVELDSFSHSFSNIMRSVSTTYPENESPSNISLSLDRRSPGRTHSCHSTSADSDEPSFCTRYFVNADLPSLYFSPYSSRGIADKVEEHYTNCSYIESDHENQDDCKVSHPKYITSTPAHPQFIASCPILPLKKMWDVDDEYLSLPLTLKELETLSEQLKTISGQINKTDNTTFEQPFFEKEDTMSSFFPDSGVNAKNIWTVTSDNAAGADTQYNTIKAKDQFKPNNDFINGENKTITSKTNIFSALKGELDERPFFEGSAEMKDSLTQNIQAFCCELEQLILWLYQVAKKIDSWNPPKADPDSISFSLNEYKKFQQEIEDHEPLRLSVLKTGKLLLTCMKLTSPVLKESLKMIEKQSEALEHHTEHLYRSILTAMECVNEQQREDSDLESSSDRVLPATWRCPEFPQGIMDNGVLLHSPAGGRQRTLQGSTIIIARKYSLVTGTEEMKHFWAEEKEESI</sequence>
<dbReference type="AlphaFoldDB" id="A0A8X7XGX3"/>
<feature type="non-terminal residue" evidence="6">
    <location>
        <position position="1"/>
    </location>
</feature>
<dbReference type="Gene3D" id="1.20.58.60">
    <property type="match status" value="1"/>
</dbReference>
<evidence type="ECO:0000313" key="7">
    <source>
        <dbReference type="Proteomes" id="UP000886611"/>
    </source>
</evidence>
<comment type="caution">
    <text evidence="6">The sequence shown here is derived from an EMBL/GenBank/DDBJ whole genome shotgun (WGS) entry which is preliminary data.</text>
</comment>
<dbReference type="SUPFAM" id="SSF46966">
    <property type="entry name" value="Spectrin repeat"/>
    <property type="match status" value="1"/>
</dbReference>
<evidence type="ECO:0000256" key="4">
    <source>
        <dbReference type="ARBA" id="ARBA00023136"/>
    </source>
</evidence>
<gene>
    <name evidence="6" type="primary">Cep68</name>
    <name evidence="6" type="ORF">GTO96_0010397</name>
</gene>